<keyword evidence="2" id="KW-0597">Phosphoprotein</keyword>
<evidence type="ECO:0000313" key="6">
    <source>
        <dbReference type="Proteomes" id="UP000683360"/>
    </source>
</evidence>
<dbReference type="Pfam" id="PF07993">
    <property type="entry name" value="NAD_binding_4"/>
    <property type="match status" value="1"/>
</dbReference>
<evidence type="ECO:0000259" key="3">
    <source>
        <dbReference type="Pfam" id="PF00501"/>
    </source>
</evidence>
<keyword evidence="6" id="KW-1185">Reference proteome</keyword>
<feature type="domain" description="Thioester reductase (TE)" evidence="4">
    <location>
        <begin position="282"/>
        <end position="544"/>
    </location>
</feature>
<accession>A0A8S3UT49</accession>
<gene>
    <name evidence="5" type="ORF">MEDL_60988</name>
</gene>
<evidence type="ECO:0000256" key="1">
    <source>
        <dbReference type="ARBA" id="ARBA00022450"/>
    </source>
</evidence>
<sequence>MKSILCDAKPIAVISNKQLTDTLGEIKHLCTFIELEEELVTWEATLPTDLTLDNRAYIVYSSGTTGKPKGIICPHRGAVLSYHWRHEAYPFNQDDRVACNIFFPWEMLRPLLKNLLTERRVCPVGSSLPGVDFVLIAKDNKIQSTGGKGENEFKKDLLMKTCFNCRLPIVKTTGKVDENALSKFDEELKKYHNLTATQLTDMEQRVANIWCEVLNIRVYRSKKKNNKTEELINSEVTVNLKDEVNRHKLRNVNSFDQKIQAFWYQKSSIDNNRNYTHGKVLLTGATGFLGSFILRELLLQTECIIICLVREVQDTTPYERLEKSLRRFGILPPYEGNTSEKQTLVQSKFTQRVNIIHGDVSLMKFGMTDESYHTQSSDIDFIIHAAAYMNRDQPYPAFVFPNVTGTEHVVMFSCTGKIKPIHYISTNSVFPDGNLDCSEDENIEHFDKKLIDGYSKSKWVAEQLIHIARKKAIPCVIYRLDYKNHSLIHESFTSLNIAGDIDQGVWNHQNATLVVLEACAKYKVAPDVDWNIEMTPVDFLADFIVRCTYTLSTTLGKTYNIINDKPLQSRLVFDWMNGHGYHLEIIHIKDWKKEELKGEKNHGYTETNLQSLLELNHNDDFCSTLKTYKTGNFKEALRDFNMETLFLKYTRLTSQTQTKFDMTSFYMILVANDIAKSVLYAVERPHYMSVNELFVESYKN</sequence>
<dbReference type="InterPro" id="IPR042099">
    <property type="entry name" value="ANL_N_sf"/>
</dbReference>
<proteinExistence type="predicted"/>
<dbReference type="SUPFAM" id="SSF51735">
    <property type="entry name" value="NAD(P)-binding Rossmann-fold domains"/>
    <property type="match status" value="1"/>
</dbReference>
<keyword evidence="1" id="KW-0596">Phosphopantetheine</keyword>
<organism evidence="5 6">
    <name type="scientific">Mytilus edulis</name>
    <name type="common">Blue mussel</name>
    <dbReference type="NCBI Taxonomy" id="6550"/>
    <lineage>
        <taxon>Eukaryota</taxon>
        <taxon>Metazoa</taxon>
        <taxon>Spiralia</taxon>
        <taxon>Lophotrochozoa</taxon>
        <taxon>Mollusca</taxon>
        <taxon>Bivalvia</taxon>
        <taxon>Autobranchia</taxon>
        <taxon>Pteriomorphia</taxon>
        <taxon>Mytilida</taxon>
        <taxon>Mytiloidea</taxon>
        <taxon>Mytilidae</taxon>
        <taxon>Mytilinae</taxon>
        <taxon>Mytilus</taxon>
    </lineage>
</organism>
<protein>
    <submittedName>
        <fullName evidence="5">Uncharacterized protein</fullName>
    </submittedName>
</protein>
<evidence type="ECO:0000313" key="5">
    <source>
        <dbReference type="EMBL" id="CAG2249200.1"/>
    </source>
</evidence>
<dbReference type="OrthoDB" id="416786at2759"/>
<dbReference type="PROSITE" id="PS00455">
    <property type="entry name" value="AMP_BINDING"/>
    <property type="match status" value="1"/>
</dbReference>
<dbReference type="InterPro" id="IPR036291">
    <property type="entry name" value="NAD(P)-bd_dom_sf"/>
</dbReference>
<dbReference type="Proteomes" id="UP000683360">
    <property type="component" value="Unassembled WGS sequence"/>
</dbReference>
<dbReference type="NCBIfam" id="TIGR01746">
    <property type="entry name" value="Thioester-redct"/>
    <property type="match status" value="1"/>
</dbReference>
<evidence type="ECO:0000259" key="4">
    <source>
        <dbReference type="Pfam" id="PF07993"/>
    </source>
</evidence>
<feature type="domain" description="AMP-dependent synthetase/ligase" evidence="3">
    <location>
        <begin position="44"/>
        <end position="99"/>
    </location>
</feature>
<dbReference type="SUPFAM" id="SSF56801">
    <property type="entry name" value="Acetyl-CoA synthetase-like"/>
    <property type="match status" value="1"/>
</dbReference>
<dbReference type="InterPro" id="IPR010080">
    <property type="entry name" value="Thioester_reductase-like_dom"/>
</dbReference>
<dbReference type="EMBL" id="CAJPWZ010002966">
    <property type="protein sequence ID" value="CAG2249200.1"/>
    <property type="molecule type" value="Genomic_DNA"/>
</dbReference>
<evidence type="ECO:0000256" key="2">
    <source>
        <dbReference type="ARBA" id="ARBA00022553"/>
    </source>
</evidence>
<name>A0A8S3UT49_MYTED</name>
<dbReference type="Gene3D" id="3.40.50.720">
    <property type="entry name" value="NAD(P)-binding Rossmann-like Domain"/>
    <property type="match status" value="1"/>
</dbReference>
<dbReference type="InterPro" id="IPR000873">
    <property type="entry name" value="AMP-dep_synth/lig_dom"/>
</dbReference>
<dbReference type="InterPro" id="IPR020845">
    <property type="entry name" value="AMP-binding_CS"/>
</dbReference>
<comment type="caution">
    <text evidence="5">The sequence shown here is derived from an EMBL/GenBank/DDBJ whole genome shotgun (WGS) entry which is preliminary data.</text>
</comment>
<reference evidence="5" key="1">
    <citation type="submission" date="2021-03" db="EMBL/GenBank/DDBJ databases">
        <authorList>
            <person name="Bekaert M."/>
        </authorList>
    </citation>
    <scope>NUCLEOTIDE SEQUENCE</scope>
</reference>
<dbReference type="PANTHER" id="PTHR44845">
    <property type="entry name" value="CARRIER DOMAIN-CONTAINING PROTEIN"/>
    <property type="match status" value="1"/>
</dbReference>
<dbReference type="InterPro" id="IPR013120">
    <property type="entry name" value="FAR_NAD-bd"/>
</dbReference>
<dbReference type="PANTHER" id="PTHR44845:SF6">
    <property type="entry name" value="BETA-ALANINE-ACTIVATING ENZYME"/>
    <property type="match status" value="1"/>
</dbReference>
<dbReference type="Pfam" id="PF00501">
    <property type="entry name" value="AMP-binding"/>
    <property type="match status" value="1"/>
</dbReference>
<dbReference type="Gene3D" id="3.40.50.12780">
    <property type="entry name" value="N-terminal domain of ligase-like"/>
    <property type="match status" value="1"/>
</dbReference>
<dbReference type="AlphaFoldDB" id="A0A8S3UT49"/>